<evidence type="ECO:0000313" key="6">
    <source>
        <dbReference type="Proteomes" id="UP000242699"/>
    </source>
</evidence>
<name>A0A2T2X8D0_9FIRM</name>
<evidence type="ECO:0000256" key="2">
    <source>
        <dbReference type="ARBA" id="ARBA00023125"/>
    </source>
</evidence>
<dbReference type="SUPFAM" id="SSF53822">
    <property type="entry name" value="Periplasmic binding protein-like I"/>
    <property type="match status" value="1"/>
</dbReference>
<dbReference type="InterPro" id="IPR028082">
    <property type="entry name" value="Peripla_BP_I"/>
</dbReference>
<dbReference type="SUPFAM" id="SSF47413">
    <property type="entry name" value="lambda repressor-like DNA-binding domains"/>
    <property type="match status" value="1"/>
</dbReference>
<evidence type="ECO:0000256" key="1">
    <source>
        <dbReference type="ARBA" id="ARBA00023015"/>
    </source>
</evidence>
<dbReference type="CDD" id="cd01392">
    <property type="entry name" value="HTH_LacI"/>
    <property type="match status" value="1"/>
</dbReference>
<dbReference type="InterPro" id="IPR046335">
    <property type="entry name" value="LacI/GalR-like_sensor"/>
</dbReference>
<feature type="domain" description="HTH lacI-type" evidence="4">
    <location>
        <begin position="2"/>
        <end position="56"/>
    </location>
</feature>
<protein>
    <submittedName>
        <fullName evidence="5">LacI family transcriptional regulator</fullName>
    </submittedName>
</protein>
<dbReference type="GO" id="GO:0003700">
    <property type="term" value="F:DNA-binding transcription factor activity"/>
    <property type="evidence" value="ECO:0007669"/>
    <property type="project" value="TreeGrafter"/>
</dbReference>
<dbReference type="Gene3D" id="3.40.50.2300">
    <property type="match status" value="2"/>
</dbReference>
<evidence type="ECO:0000259" key="4">
    <source>
        <dbReference type="PROSITE" id="PS50932"/>
    </source>
</evidence>
<dbReference type="PANTHER" id="PTHR30146">
    <property type="entry name" value="LACI-RELATED TRANSCRIPTIONAL REPRESSOR"/>
    <property type="match status" value="1"/>
</dbReference>
<dbReference type="InterPro" id="IPR010982">
    <property type="entry name" value="Lambda_DNA-bd_dom_sf"/>
</dbReference>
<dbReference type="Pfam" id="PF00356">
    <property type="entry name" value="LacI"/>
    <property type="match status" value="1"/>
</dbReference>
<dbReference type="PROSITE" id="PS00356">
    <property type="entry name" value="HTH_LACI_1"/>
    <property type="match status" value="1"/>
</dbReference>
<keyword evidence="3" id="KW-0804">Transcription</keyword>
<dbReference type="PROSITE" id="PS50932">
    <property type="entry name" value="HTH_LACI_2"/>
    <property type="match status" value="1"/>
</dbReference>
<dbReference type="GO" id="GO:0000976">
    <property type="term" value="F:transcription cis-regulatory region binding"/>
    <property type="evidence" value="ECO:0007669"/>
    <property type="project" value="TreeGrafter"/>
</dbReference>
<dbReference type="EMBL" id="PXYT01000007">
    <property type="protein sequence ID" value="PSR30752.1"/>
    <property type="molecule type" value="Genomic_DNA"/>
</dbReference>
<dbReference type="Pfam" id="PF13377">
    <property type="entry name" value="Peripla_BP_3"/>
    <property type="match status" value="1"/>
</dbReference>
<evidence type="ECO:0000313" key="5">
    <source>
        <dbReference type="EMBL" id="PSR30752.1"/>
    </source>
</evidence>
<dbReference type="PANTHER" id="PTHR30146:SF109">
    <property type="entry name" value="HTH-TYPE TRANSCRIPTIONAL REGULATOR GALS"/>
    <property type="match status" value="1"/>
</dbReference>
<dbReference type="CDD" id="cd06267">
    <property type="entry name" value="PBP1_LacI_sugar_binding-like"/>
    <property type="match status" value="1"/>
</dbReference>
<dbReference type="SMART" id="SM00354">
    <property type="entry name" value="HTH_LACI"/>
    <property type="match status" value="1"/>
</dbReference>
<dbReference type="InterPro" id="IPR000843">
    <property type="entry name" value="HTH_LacI"/>
</dbReference>
<sequence length="344" mass="37790">MATIRDVAHLAQVSVSTVSLVLRQPHRVSPETREKVEKAVQELQYQPNGIARDLRVRKTNTIAVLLHNLSGPFYSELIRGVEEAGENLGFTTLAAGSSKSQDQGSLRLLHEGRVDGAIVLDPTISSPVLLRYARKTLPIVVLDRGLSGTLQSDFITAVGSDHESGGYLAGKHLLTQGYRRFALIAGPVDSEHSHLREVGFFRALQEEPIDVTTIPVVHGDFTEIGGVRAMTMLLDHEWSFDAIFCANDEMAIGAMQVLEERHVTIPEQVAIMGFDDIRLARYVNPSLSTIHQPMYELGISAMKQLSRALQGKTLIPGEMLPVKLIARTSTQKRTTKVGEEPNVS</sequence>
<reference evidence="5 6" key="1">
    <citation type="journal article" date="2014" name="BMC Genomics">
        <title>Comparison of environmental and isolate Sulfobacillus genomes reveals diverse carbon, sulfur, nitrogen, and hydrogen metabolisms.</title>
        <authorList>
            <person name="Justice N.B."/>
            <person name="Norman A."/>
            <person name="Brown C.T."/>
            <person name="Singh A."/>
            <person name="Thomas B.C."/>
            <person name="Banfield J.F."/>
        </authorList>
    </citation>
    <scope>NUCLEOTIDE SEQUENCE [LARGE SCALE GENOMIC DNA]</scope>
    <source>
        <strain evidence="5">AMDSBA1</strain>
    </source>
</reference>
<comment type="caution">
    <text evidence="5">The sequence shown here is derived from an EMBL/GenBank/DDBJ whole genome shotgun (WGS) entry which is preliminary data.</text>
</comment>
<evidence type="ECO:0000256" key="3">
    <source>
        <dbReference type="ARBA" id="ARBA00023163"/>
    </source>
</evidence>
<accession>A0A2T2X8D0</accession>
<dbReference type="Gene3D" id="1.10.260.40">
    <property type="entry name" value="lambda repressor-like DNA-binding domains"/>
    <property type="match status" value="1"/>
</dbReference>
<proteinExistence type="predicted"/>
<keyword evidence="2" id="KW-0238">DNA-binding</keyword>
<gene>
    <name evidence="5" type="ORF">C7B43_04590</name>
</gene>
<dbReference type="AlphaFoldDB" id="A0A2T2X8D0"/>
<keyword evidence="1" id="KW-0805">Transcription regulation</keyword>
<dbReference type="Proteomes" id="UP000242699">
    <property type="component" value="Unassembled WGS sequence"/>
</dbReference>
<organism evidence="5 6">
    <name type="scientific">Sulfobacillus benefaciens</name>
    <dbReference type="NCBI Taxonomy" id="453960"/>
    <lineage>
        <taxon>Bacteria</taxon>
        <taxon>Bacillati</taxon>
        <taxon>Bacillota</taxon>
        <taxon>Clostridia</taxon>
        <taxon>Eubacteriales</taxon>
        <taxon>Clostridiales Family XVII. Incertae Sedis</taxon>
        <taxon>Sulfobacillus</taxon>
    </lineage>
</organism>